<dbReference type="InterPro" id="IPR023213">
    <property type="entry name" value="CAT-like_dom_sf"/>
</dbReference>
<evidence type="ECO:0000259" key="16">
    <source>
        <dbReference type="PROSITE" id="PS51194"/>
    </source>
</evidence>
<comment type="caution">
    <text evidence="18">The sequence shown here is derived from an EMBL/GenBank/DDBJ whole genome shotgun (WGS) entry which is preliminary data.</text>
</comment>
<dbReference type="GO" id="GO:0005524">
    <property type="term" value="F:ATP binding"/>
    <property type="evidence" value="ECO:0007669"/>
    <property type="project" value="InterPro"/>
</dbReference>
<dbReference type="Pfam" id="PF00271">
    <property type="entry name" value="Helicase_C"/>
    <property type="match status" value="1"/>
</dbReference>
<gene>
    <name evidence="18" type="ORF">EST38_g11562</name>
</gene>
<dbReference type="InterPro" id="IPR014001">
    <property type="entry name" value="Helicase_ATP-bd"/>
</dbReference>
<dbReference type="EMBL" id="SDEE01000726">
    <property type="protein sequence ID" value="RXW14292.1"/>
    <property type="molecule type" value="Genomic_DNA"/>
</dbReference>
<evidence type="ECO:0000256" key="3">
    <source>
        <dbReference type="ARBA" id="ARBA00022679"/>
    </source>
</evidence>
<evidence type="ECO:0000256" key="11">
    <source>
        <dbReference type="ARBA" id="ARBA00039275"/>
    </source>
</evidence>
<dbReference type="SUPFAM" id="SSF52777">
    <property type="entry name" value="CoA-dependent acyltransferases"/>
    <property type="match status" value="1"/>
</dbReference>
<dbReference type="PANTHER" id="PTHR43178">
    <property type="entry name" value="DIHYDROLIPOAMIDE ACETYLTRANSFERASE COMPONENT OF PYRUVATE DEHYDROGENASE COMPLEX"/>
    <property type="match status" value="1"/>
</dbReference>
<keyword evidence="19" id="KW-1185">Reference proteome</keyword>
<dbReference type="GO" id="GO:0005739">
    <property type="term" value="C:mitochondrion"/>
    <property type="evidence" value="ECO:0007669"/>
    <property type="project" value="TreeGrafter"/>
</dbReference>
<dbReference type="GO" id="GO:0045333">
    <property type="term" value="P:cellular respiration"/>
    <property type="evidence" value="ECO:0007669"/>
    <property type="project" value="UniProtKB-ARBA"/>
</dbReference>
<feature type="region of interest" description="Disordered" evidence="13">
    <location>
        <begin position="1193"/>
        <end position="1212"/>
    </location>
</feature>
<evidence type="ECO:0000256" key="8">
    <source>
        <dbReference type="ARBA" id="ARBA00022946"/>
    </source>
</evidence>
<keyword evidence="8" id="KW-0809">Transit peptide</keyword>
<dbReference type="InterPro" id="IPR049730">
    <property type="entry name" value="SNF2/RAD54-like_C"/>
</dbReference>
<evidence type="ECO:0000313" key="18">
    <source>
        <dbReference type="EMBL" id="RXW14292.1"/>
    </source>
</evidence>
<dbReference type="Pfam" id="PF00176">
    <property type="entry name" value="SNF2-rel_dom"/>
    <property type="match status" value="1"/>
</dbReference>
<dbReference type="GO" id="GO:0043754">
    <property type="term" value="F:dihydrolipoamide branched chain acyltransferase activity"/>
    <property type="evidence" value="ECO:0007669"/>
    <property type="project" value="UniProtKB-EC"/>
</dbReference>
<feature type="region of interest" description="Disordered" evidence="13">
    <location>
        <begin position="1058"/>
        <end position="1117"/>
    </location>
</feature>
<feature type="domain" description="Helicase C-terminal" evidence="16">
    <location>
        <begin position="831"/>
        <end position="993"/>
    </location>
</feature>
<name>A0A4Q2D618_9AGAR</name>
<dbReference type="InterPro" id="IPR004167">
    <property type="entry name" value="PSBD"/>
</dbReference>
<comment type="similarity">
    <text evidence="2">Belongs to the 2-oxoacid dehydrogenase family.</text>
</comment>
<dbReference type="Gene3D" id="2.40.50.100">
    <property type="match status" value="1"/>
</dbReference>
<dbReference type="SUPFAM" id="SSF52540">
    <property type="entry name" value="P-loop containing nucleoside triphosphate hydrolases"/>
    <property type="match status" value="2"/>
</dbReference>
<feature type="region of interest" description="Disordered" evidence="13">
    <location>
        <begin position="1"/>
        <end position="114"/>
    </location>
</feature>
<dbReference type="InterPro" id="IPR003016">
    <property type="entry name" value="2-oxoA_DH_lipoyl-BS"/>
</dbReference>
<dbReference type="CDD" id="cd06849">
    <property type="entry name" value="lipoyl_domain"/>
    <property type="match status" value="1"/>
</dbReference>
<dbReference type="SUPFAM" id="SSF47005">
    <property type="entry name" value="Peripheral subunit-binding domain of 2-oxo acid dehydrogenase complex"/>
    <property type="match status" value="1"/>
</dbReference>
<dbReference type="SMART" id="SM00490">
    <property type="entry name" value="HELICc"/>
    <property type="match status" value="1"/>
</dbReference>
<keyword evidence="5" id="KW-0378">Hydrolase</keyword>
<dbReference type="InterPro" id="IPR038718">
    <property type="entry name" value="SNF2-like_sf"/>
</dbReference>
<feature type="compositionally biased region" description="Pro residues" evidence="13">
    <location>
        <begin position="45"/>
        <end position="55"/>
    </location>
</feature>
<dbReference type="GO" id="GO:0031405">
    <property type="term" value="F:lipoic acid binding"/>
    <property type="evidence" value="ECO:0007669"/>
    <property type="project" value="TreeGrafter"/>
</dbReference>
<feature type="compositionally biased region" description="Low complexity" evidence="13">
    <location>
        <begin position="60"/>
        <end position="71"/>
    </location>
</feature>
<keyword evidence="9" id="KW-0012">Acyltransferase</keyword>
<dbReference type="InterPro" id="IPR000330">
    <property type="entry name" value="SNF2_N"/>
</dbReference>
<dbReference type="Pfam" id="PF02817">
    <property type="entry name" value="E3_binding"/>
    <property type="match status" value="1"/>
</dbReference>
<dbReference type="Gene3D" id="4.10.320.10">
    <property type="entry name" value="E3-binding domain"/>
    <property type="match status" value="1"/>
</dbReference>
<evidence type="ECO:0000256" key="2">
    <source>
        <dbReference type="ARBA" id="ARBA00007317"/>
    </source>
</evidence>
<feature type="compositionally biased region" description="Basic and acidic residues" evidence="13">
    <location>
        <begin position="267"/>
        <end position="281"/>
    </location>
</feature>
<dbReference type="Gene3D" id="3.40.50.300">
    <property type="entry name" value="P-loop containing nucleotide triphosphate hydrolases"/>
    <property type="match status" value="1"/>
</dbReference>
<dbReference type="PANTHER" id="PTHR43178:SF5">
    <property type="entry name" value="LIPOAMIDE ACYLTRANSFERASE COMPONENT OF BRANCHED-CHAIN ALPHA-KETO ACID DEHYDROGENASE COMPLEX, MITOCHONDRIAL"/>
    <property type="match status" value="1"/>
</dbReference>
<reference evidence="18 19" key="1">
    <citation type="submission" date="2019-01" db="EMBL/GenBank/DDBJ databases">
        <title>Draft genome sequence of Psathyrella aberdarensis IHI B618.</title>
        <authorList>
            <person name="Buettner E."/>
            <person name="Kellner H."/>
        </authorList>
    </citation>
    <scope>NUCLEOTIDE SEQUENCE [LARGE SCALE GENOMIC DNA]</scope>
    <source>
        <strain evidence="18 19">IHI B618</strain>
    </source>
</reference>
<dbReference type="InterPro" id="IPR036625">
    <property type="entry name" value="E3-bd_dom_sf"/>
</dbReference>
<dbReference type="Pfam" id="PF00364">
    <property type="entry name" value="Biotin_lipoyl"/>
    <property type="match status" value="1"/>
</dbReference>
<dbReference type="STRING" id="2316362.A0A4Q2D618"/>
<dbReference type="GO" id="GO:0016787">
    <property type="term" value="F:hydrolase activity"/>
    <property type="evidence" value="ECO:0007669"/>
    <property type="project" value="UniProtKB-KW"/>
</dbReference>
<dbReference type="SMART" id="SM00487">
    <property type="entry name" value="DEXDc"/>
    <property type="match status" value="1"/>
</dbReference>
<evidence type="ECO:0000256" key="13">
    <source>
        <dbReference type="SAM" id="MobiDB-lite"/>
    </source>
</evidence>
<evidence type="ECO:0000259" key="14">
    <source>
        <dbReference type="PROSITE" id="PS50968"/>
    </source>
</evidence>
<evidence type="ECO:0000259" key="17">
    <source>
        <dbReference type="PROSITE" id="PS51826"/>
    </source>
</evidence>
<keyword evidence="3" id="KW-0808">Transferase</keyword>
<evidence type="ECO:0000256" key="7">
    <source>
        <dbReference type="ARBA" id="ARBA00022840"/>
    </source>
</evidence>
<dbReference type="SUPFAM" id="SSF51230">
    <property type="entry name" value="Single hybrid motif"/>
    <property type="match status" value="1"/>
</dbReference>
<dbReference type="EC" id="2.3.1.168" evidence="10"/>
<feature type="compositionally biased region" description="Polar residues" evidence="13">
    <location>
        <begin position="82"/>
        <end position="95"/>
    </location>
</feature>
<accession>A0A4Q2D618</accession>
<evidence type="ECO:0000313" key="19">
    <source>
        <dbReference type="Proteomes" id="UP000290288"/>
    </source>
</evidence>
<dbReference type="InterPro" id="IPR027417">
    <property type="entry name" value="P-loop_NTPase"/>
</dbReference>
<dbReference type="PROSITE" id="PS51826">
    <property type="entry name" value="PSBD"/>
    <property type="match status" value="1"/>
</dbReference>
<dbReference type="PROSITE" id="PS00189">
    <property type="entry name" value="LIPOYL"/>
    <property type="match status" value="1"/>
</dbReference>
<feature type="compositionally biased region" description="Polar residues" evidence="13">
    <location>
        <begin position="171"/>
        <end position="192"/>
    </location>
</feature>
<keyword evidence="4" id="KW-0547">Nucleotide-binding</keyword>
<keyword evidence="6" id="KW-0450">Lipoyl</keyword>
<evidence type="ECO:0000259" key="15">
    <source>
        <dbReference type="PROSITE" id="PS51192"/>
    </source>
</evidence>
<dbReference type="CDD" id="cd18793">
    <property type="entry name" value="SF2_C_SNF"/>
    <property type="match status" value="1"/>
</dbReference>
<evidence type="ECO:0000256" key="1">
    <source>
        <dbReference type="ARBA" id="ARBA00001938"/>
    </source>
</evidence>
<dbReference type="InterPro" id="IPR000089">
    <property type="entry name" value="Biotin_lipoyl"/>
</dbReference>
<feature type="domain" description="Lipoyl-binding" evidence="14">
    <location>
        <begin position="955"/>
        <end position="1034"/>
    </location>
</feature>
<evidence type="ECO:0000256" key="5">
    <source>
        <dbReference type="ARBA" id="ARBA00022801"/>
    </source>
</evidence>
<dbReference type="InterPro" id="IPR001078">
    <property type="entry name" value="2-oxoacid_DH_actylTfrase"/>
</dbReference>
<dbReference type="InterPro" id="IPR011053">
    <property type="entry name" value="Single_hybrid_motif"/>
</dbReference>
<dbReference type="Gene3D" id="3.30.559.10">
    <property type="entry name" value="Chloramphenicol acetyltransferase-like domain"/>
    <property type="match status" value="1"/>
</dbReference>
<feature type="compositionally biased region" description="Low complexity" evidence="13">
    <location>
        <begin position="1195"/>
        <end position="1205"/>
    </location>
</feature>
<feature type="compositionally biased region" description="Polar residues" evidence="13">
    <location>
        <begin position="104"/>
        <end position="114"/>
    </location>
</feature>
<dbReference type="PROSITE" id="PS51192">
    <property type="entry name" value="HELICASE_ATP_BIND_1"/>
    <property type="match status" value="1"/>
</dbReference>
<feature type="compositionally biased region" description="Pro residues" evidence="13">
    <location>
        <begin position="1067"/>
        <end position="1078"/>
    </location>
</feature>
<feature type="compositionally biased region" description="Low complexity" evidence="13">
    <location>
        <begin position="198"/>
        <end position="210"/>
    </location>
</feature>
<evidence type="ECO:0000256" key="4">
    <source>
        <dbReference type="ARBA" id="ARBA00022741"/>
    </source>
</evidence>
<keyword evidence="7" id="KW-0067">ATP-binding</keyword>
<dbReference type="InterPro" id="IPR050743">
    <property type="entry name" value="2-oxoacid_DH_E2_comp"/>
</dbReference>
<dbReference type="Pfam" id="PF00198">
    <property type="entry name" value="2-oxoacid_dh"/>
    <property type="match status" value="1"/>
</dbReference>
<dbReference type="PROSITE" id="PS51194">
    <property type="entry name" value="HELICASE_CTER"/>
    <property type="match status" value="1"/>
</dbReference>
<dbReference type="InterPro" id="IPR001650">
    <property type="entry name" value="Helicase_C-like"/>
</dbReference>
<feature type="domain" description="Peripheral subunit-binding (PSBD)" evidence="17">
    <location>
        <begin position="1149"/>
        <end position="1186"/>
    </location>
</feature>
<feature type="domain" description="Helicase ATP-binding" evidence="15">
    <location>
        <begin position="394"/>
        <end position="603"/>
    </location>
</feature>
<evidence type="ECO:0000256" key="6">
    <source>
        <dbReference type="ARBA" id="ARBA00022823"/>
    </source>
</evidence>
<dbReference type="GO" id="GO:0016407">
    <property type="term" value="F:acetyltransferase activity"/>
    <property type="evidence" value="ECO:0007669"/>
    <property type="project" value="TreeGrafter"/>
</dbReference>
<dbReference type="PROSITE" id="PS50968">
    <property type="entry name" value="BIOTINYL_LIPOYL"/>
    <property type="match status" value="1"/>
</dbReference>
<organism evidence="18 19">
    <name type="scientific">Candolleomyces aberdarensis</name>
    <dbReference type="NCBI Taxonomy" id="2316362"/>
    <lineage>
        <taxon>Eukaryota</taxon>
        <taxon>Fungi</taxon>
        <taxon>Dikarya</taxon>
        <taxon>Basidiomycota</taxon>
        <taxon>Agaricomycotina</taxon>
        <taxon>Agaricomycetes</taxon>
        <taxon>Agaricomycetidae</taxon>
        <taxon>Agaricales</taxon>
        <taxon>Agaricineae</taxon>
        <taxon>Psathyrellaceae</taxon>
        <taxon>Candolleomyces</taxon>
    </lineage>
</organism>
<comment type="cofactor">
    <cofactor evidence="1">
        <name>(R)-lipoate</name>
        <dbReference type="ChEBI" id="CHEBI:83088"/>
    </cofactor>
</comment>
<proteinExistence type="inferred from homology"/>
<feature type="region of interest" description="Disordered" evidence="13">
    <location>
        <begin position="139"/>
        <end position="335"/>
    </location>
</feature>
<protein>
    <recommendedName>
        <fullName evidence="11">Lipoamide acyltransferase component of branched-chain alpha-keto acid dehydrogenase complex, mitochondrial</fullName>
        <ecNumber evidence="10">2.3.1.168</ecNumber>
    </recommendedName>
    <alternativeName>
        <fullName evidence="12">Branched-chain alpha-keto acid dehydrogenase complex component E2</fullName>
    </alternativeName>
</protein>
<evidence type="ECO:0000256" key="9">
    <source>
        <dbReference type="ARBA" id="ARBA00023315"/>
    </source>
</evidence>
<feature type="compositionally biased region" description="Polar residues" evidence="13">
    <location>
        <begin position="30"/>
        <end position="41"/>
    </location>
</feature>
<sequence>MGTTTRRTTIAVGLGLQRPAAPIAPAKMPNSKSGVKRTSVSPFELPTPPLLPPRPTNRKSTTSGSTRASTSVKKEVAAGQRGQPSAPTQRESTAALTVKRKPTAPSTNDTQVNNPFALMGSAFEGMDSSRLVRGTAANKVATGKSKNEPIYVISDSGSDEEESDIEYYPQETPSKPRQAPRSGSITVKQTPMPSYLTARAAQQASSSGSRVIKSPSPFARGSSPITPQQAEKKPVAYTNTPQHSKPRFASSELPTPNQTPPGKGKKVSREGKGKEREEEIFRFPSPPPSSSTSRTRRTAQQPAVIAAPVFQPATPQSLPRPARARPRPNPQQPLKPFLPISIVGIPGINYTLDEFDTVYNEETGGRQYELPSGELLKEYQTTDSGEGEGNPVQHDPDELVQGILLNYEMGLGKTHVASVVLDRGRVHREKINERLGVPNLPLKPDLVIAPLSTHNHWKEHLTRLSEGRLNVRIYGSGCKAFDRSVDVYIVTIETFRNHHDRFGGYQDDFDERFERNPAENAKRDWSLGLTDDDRAWARAEAPFAVTAFNTVVIDESHKVSNSGTLGGRALLSVHTDNFLLLTGTPAQNSLDDMQIIFALMVHKSKRHNFREQEKANRMMNKARKEENAKARSLPMKVYEVLGNGFNGSKEIEVSPFVQTCTGYDADWLPGLCVLVRPLQHFMNSCMITRKFACPETGTVLVKLPALHHIRVDVLQTPEEQKLYEYVTGVTSGDYRLVRILRKRQAVLHGSLLRKAILGNTSPFADEDAMDTHEDITDKYNVEPSDLELLRIDDDAELGQAIREGLDTRDIPSELKQMGLAKLLEPKYISSKFKAIFAILEKVPKGEKVIIFSIFTSLLDVLGNFLEDNGIEFVQLDGRMDSREREHALKAIADDPYAKVMLVSMKAGGVGLNITSCNHVILFDPWWNPYVEEQAISRAHRIGQTRECYVYRLHSPDTIEDRIVAVAKNKRGPIEAFMARSIKPGSPIQAFDPLCEVQSDKASVEITSPFDGIVKEIIVAEGDIAKVGSGLCVIEVEAEADSAEDNGASTQGGTVEYTIPKQQDAEPEVPPETGAPPTPRRGMHPLDPKNAGPKKLHELRIGTPPTMGKGKGLGRTSSLMNSLDESIAQNESSSSNADLSFGSTTAASVLAPPFVRHLAKMNNVDLAQVTGSGKDGRIEQADVEAFLKRREGAGAGAPASAAQPQKGGERAVEGEEVVVELGRTRNNMWKAMVKSLEIPHFGYTTTLDITELHNMLPLLNTSIPEKYLPPSIATQRQPAAIKMGMVNPNAIYPVADETLLPESQQYTKLTYLPILLKTLSKAMMQWPLLRSSITTMSATAANSKPTLTIRPQADIAIALSTPTGLYTPTLTSVNSRSVYSLASSLKHLSYLGRQTPVSGLTPKEMPKKGGTITVSNVGAVGQGESASPVLVPGGGVAIVALGRAKWVWDVDRKPEGERRLKIGVSWSADHRVVEGAELAAFVECWRGYVEEPARLVGEGV</sequence>
<dbReference type="Proteomes" id="UP000290288">
    <property type="component" value="Unassembled WGS sequence"/>
</dbReference>
<evidence type="ECO:0000256" key="12">
    <source>
        <dbReference type="ARBA" id="ARBA00042008"/>
    </source>
</evidence>
<dbReference type="Gene3D" id="3.40.50.10810">
    <property type="entry name" value="Tandem AAA-ATPase domain"/>
    <property type="match status" value="1"/>
</dbReference>
<dbReference type="OrthoDB" id="15567at2759"/>
<evidence type="ECO:0000256" key="10">
    <source>
        <dbReference type="ARBA" id="ARBA00038880"/>
    </source>
</evidence>